<organism evidence="2 3">
    <name type="scientific">Herminiimonas aquatilis</name>
    <dbReference type="NCBI Taxonomy" id="345342"/>
    <lineage>
        <taxon>Bacteria</taxon>
        <taxon>Pseudomonadati</taxon>
        <taxon>Pseudomonadota</taxon>
        <taxon>Betaproteobacteria</taxon>
        <taxon>Burkholderiales</taxon>
        <taxon>Oxalobacteraceae</taxon>
        <taxon>Herminiimonas</taxon>
    </lineage>
</organism>
<feature type="region of interest" description="Disordered" evidence="1">
    <location>
        <begin position="30"/>
        <end position="94"/>
    </location>
</feature>
<dbReference type="EMBL" id="JBHTCC010000001">
    <property type="protein sequence ID" value="MFC7297655.1"/>
    <property type="molecule type" value="Genomic_DNA"/>
</dbReference>
<keyword evidence="3" id="KW-1185">Reference proteome</keyword>
<dbReference type="Proteomes" id="UP001596379">
    <property type="component" value="Unassembled WGS sequence"/>
</dbReference>
<name>A0ABW2J2D8_9BURK</name>
<dbReference type="RefSeq" id="WP_382232796.1">
    <property type="nucleotide sequence ID" value="NZ_JBHTCC010000001.1"/>
</dbReference>
<feature type="compositionally biased region" description="Acidic residues" evidence="1">
    <location>
        <begin position="68"/>
        <end position="85"/>
    </location>
</feature>
<reference evidence="3" key="1">
    <citation type="journal article" date="2019" name="Int. J. Syst. Evol. Microbiol.">
        <title>The Global Catalogue of Microorganisms (GCM) 10K type strain sequencing project: providing services to taxonomists for standard genome sequencing and annotation.</title>
        <authorList>
            <consortium name="The Broad Institute Genomics Platform"/>
            <consortium name="The Broad Institute Genome Sequencing Center for Infectious Disease"/>
            <person name="Wu L."/>
            <person name="Ma J."/>
        </authorList>
    </citation>
    <scope>NUCLEOTIDE SEQUENCE [LARGE SCALE GENOMIC DNA]</scope>
    <source>
        <strain evidence="3">CCUG 36956</strain>
    </source>
</reference>
<gene>
    <name evidence="2" type="ORF">ACFQO0_04315</name>
</gene>
<evidence type="ECO:0000256" key="1">
    <source>
        <dbReference type="SAM" id="MobiDB-lite"/>
    </source>
</evidence>
<accession>A0ABW2J2D8</accession>
<feature type="compositionally biased region" description="Basic and acidic residues" evidence="1">
    <location>
        <begin position="39"/>
        <end position="65"/>
    </location>
</feature>
<proteinExistence type="predicted"/>
<comment type="caution">
    <text evidence="2">The sequence shown here is derived from an EMBL/GenBank/DDBJ whole genome shotgun (WGS) entry which is preliminary data.</text>
</comment>
<protein>
    <submittedName>
        <fullName evidence="2">Uncharacterized protein</fullName>
    </submittedName>
</protein>
<evidence type="ECO:0000313" key="2">
    <source>
        <dbReference type="EMBL" id="MFC7297655.1"/>
    </source>
</evidence>
<evidence type="ECO:0000313" key="3">
    <source>
        <dbReference type="Proteomes" id="UP001596379"/>
    </source>
</evidence>
<sequence>MLAFVPLMVPRRSVTLAICLLQQNTYSKSTHLAKPNFQYEKRQKELEKKRKKEEKLKRKAEKGSAPDDGTDTSDVDADDAEDGTDTDATGPAAN</sequence>